<proteinExistence type="predicted"/>
<dbReference type="Proteomes" id="UP000732399">
    <property type="component" value="Unassembled WGS sequence"/>
</dbReference>
<protein>
    <submittedName>
        <fullName evidence="1">Uncharacterized protein</fullName>
    </submittedName>
</protein>
<name>A0ABX1CUI6_9SPHN</name>
<sequence length="115" mass="12634">MLVAIWSTVSQENRTRQLFRPAGEQMWRRNDLSINMPILRGRSLITKQNLAMSGGRRFVRLARPADLPVDPGATAFVVPAAGGPVVGYRGDDVGNIGLRVDAAERRCRCDQGARS</sequence>
<dbReference type="EMBL" id="JAAVJH010000011">
    <property type="protein sequence ID" value="NJR79960.1"/>
    <property type="molecule type" value="Genomic_DNA"/>
</dbReference>
<evidence type="ECO:0000313" key="1">
    <source>
        <dbReference type="EMBL" id="NJR79960.1"/>
    </source>
</evidence>
<keyword evidence="2" id="KW-1185">Reference proteome</keyword>
<evidence type="ECO:0000313" key="2">
    <source>
        <dbReference type="Proteomes" id="UP000732399"/>
    </source>
</evidence>
<reference evidence="1 2" key="1">
    <citation type="submission" date="2020-03" db="EMBL/GenBank/DDBJ databases">
        <authorList>
            <person name="Wang L."/>
            <person name="He N."/>
            <person name="Li Y."/>
            <person name="Fang Y."/>
            <person name="Zhang F."/>
        </authorList>
    </citation>
    <scope>NUCLEOTIDE SEQUENCE [LARGE SCALE GENOMIC DNA]</scope>
    <source>
        <strain evidence="1 2">36D10-4-7</strain>
    </source>
</reference>
<dbReference type="RefSeq" id="WP_168135513.1">
    <property type="nucleotide sequence ID" value="NZ_JAAVJH010000011.1"/>
</dbReference>
<gene>
    <name evidence="1" type="ORF">HBH26_15340</name>
</gene>
<organism evidence="1 2">
    <name type="scientific">Sphingomonas corticis</name>
    <dbReference type="NCBI Taxonomy" id="2722791"/>
    <lineage>
        <taxon>Bacteria</taxon>
        <taxon>Pseudomonadati</taxon>
        <taxon>Pseudomonadota</taxon>
        <taxon>Alphaproteobacteria</taxon>
        <taxon>Sphingomonadales</taxon>
        <taxon>Sphingomonadaceae</taxon>
        <taxon>Sphingomonas</taxon>
    </lineage>
</organism>
<accession>A0ABX1CUI6</accession>
<comment type="caution">
    <text evidence="1">The sequence shown here is derived from an EMBL/GenBank/DDBJ whole genome shotgun (WGS) entry which is preliminary data.</text>
</comment>